<reference evidence="4 5" key="1">
    <citation type="journal article" date="2016" name="Nat. Commun.">
        <title>Thousands of microbial genomes shed light on interconnected biogeochemical processes in an aquifer system.</title>
        <authorList>
            <person name="Anantharaman K."/>
            <person name="Brown C.T."/>
            <person name="Hug L.A."/>
            <person name="Sharon I."/>
            <person name="Castelle C.J."/>
            <person name="Probst A.J."/>
            <person name="Thomas B.C."/>
            <person name="Singh A."/>
            <person name="Wilkins M.J."/>
            <person name="Karaoz U."/>
            <person name="Brodie E.L."/>
            <person name="Williams K.H."/>
            <person name="Hubbard S.S."/>
            <person name="Banfield J.F."/>
        </authorList>
    </citation>
    <scope>NUCLEOTIDE SEQUENCE [LARGE SCALE GENOMIC DNA]</scope>
</reference>
<dbReference type="Proteomes" id="UP000177235">
    <property type="component" value="Unassembled WGS sequence"/>
</dbReference>
<comment type="caution">
    <text evidence="4">The sequence shown here is derived from an EMBL/GenBank/DDBJ whole genome shotgun (WGS) entry which is preliminary data.</text>
</comment>
<keyword evidence="3" id="KW-0175">Coiled coil</keyword>
<dbReference type="InterPro" id="IPR001940">
    <property type="entry name" value="Peptidase_S1C"/>
</dbReference>
<dbReference type="Pfam" id="PF13365">
    <property type="entry name" value="Trypsin_2"/>
    <property type="match status" value="1"/>
</dbReference>
<dbReference type="AlphaFoldDB" id="A0A1F5Q8C5"/>
<dbReference type="PANTHER" id="PTHR43343:SF3">
    <property type="entry name" value="PROTEASE DO-LIKE 8, CHLOROPLASTIC"/>
    <property type="match status" value="1"/>
</dbReference>
<dbReference type="InterPro" id="IPR009003">
    <property type="entry name" value="Peptidase_S1_PA"/>
</dbReference>
<evidence type="ECO:0000256" key="2">
    <source>
        <dbReference type="ARBA" id="ARBA00022801"/>
    </source>
</evidence>
<gene>
    <name evidence="4" type="ORF">A3J05_02190</name>
</gene>
<accession>A0A1F5Q8C5</accession>
<feature type="coiled-coil region" evidence="3">
    <location>
        <begin position="26"/>
        <end position="53"/>
    </location>
</feature>
<sequence>MFKHISTAILIIVLLAGGNLVLLSQQRDQKQKIQDLENKIADIASEMTLVKNAGEGTALALKTEREKSEMQRREAVRQASQDELLTAAVAKITPAVVSIVISKDVPQLEHVVADDNASYTVLLSGGSQKDAQIIYKDNEHDLAIVKINGSNYPVAELGNSASLKLGQSVIAVGNALAEYNNSVSVGIISGLNRTIQAGDSGGNLQTMSGVIQTDAAINPGNSGGPLVDLMGRVIGVNVATVMGASSISFSIPINTAKTVLDSIVK</sequence>
<dbReference type="InterPro" id="IPR051201">
    <property type="entry name" value="Chloro_Bact_Ser_Proteases"/>
</dbReference>
<proteinExistence type="predicted"/>
<dbReference type="EMBL" id="MFFF01000034">
    <property type="protein sequence ID" value="OGE98367.1"/>
    <property type="molecule type" value="Genomic_DNA"/>
</dbReference>
<name>A0A1F5Q8C5_9BACT</name>
<dbReference type="GO" id="GO:0004252">
    <property type="term" value="F:serine-type endopeptidase activity"/>
    <property type="evidence" value="ECO:0007669"/>
    <property type="project" value="InterPro"/>
</dbReference>
<dbReference type="SUPFAM" id="SSF50494">
    <property type="entry name" value="Trypsin-like serine proteases"/>
    <property type="match status" value="1"/>
</dbReference>
<evidence type="ECO:0000313" key="5">
    <source>
        <dbReference type="Proteomes" id="UP000177235"/>
    </source>
</evidence>
<evidence type="ECO:0000256" key="3">
    <source>
        <dbReference type="SAM" id="Coils"/>
    </source>
</evidence>
<dbReference type="Gene3D" id="2.40.10.120">
    <property type="match status" value="1"/>
</dbReference>
<evidence type="ECO:0000313" key="4">
    <source>
        <dbReference type="EMBL" id="OGE98367.1"/>
    </source>
</evidence>
<dbReference type="GO" id="GO:0006508">
    <property type="term" value="P:proteolysis"/>
    <property type="evidence" value="ECO:0007669"/>
    <property type="project" value="UniProtKB-KW"/>
</dbReference>
<protein>
    <submittedName>
        <fullName evidence="4">Uncharacterized protein</fullName>
    </submittedName>
</protein>
<dbReference type="PANTHER" id="PTHR43343">
    <property type="entry name" value="PEPTIDASE S12"/>
    <property type="match status" value="1"/>
</dbReference>
<dbReference type="PRINTS" id="PR00834">
    <property type="entry name" value="PROTEASES2C"/>
</dbReference>
<evidence type="ECO:0000256" key="1">
    <source>
        <dbReference type="ARBA" id="ARBA00022670"/>
    </source>
</evidence>
<keyword evidence="2" id="KW-0378">Hydrolase</keyword>
<keyword evidence="1" id="KW-0645">Protease</keyword>
<organism evidence="4 5">
    <name type="scientific">Candidatus Doudnabacteria bacterium RIFCSPLOWO2_02_FULL_48_13</name>
    <dbReference type="NCBI Taxonomy" id="1817845"/>
    <lineage>
        <taxon>Bacteria</taxon>
        <taxon>Candidatus Doudnaibacteriota</taxon>
    </lineage>
</organism>